<dbReference type="InterPro" id="IPR000086">
    <property type="entry name" value="NUDIX_hydrolase_dom"/>
</dbReference>
<sequence>MKQSLEVKIKAAMSFCLVMVMVSFYVQSPDPVVPDASTVTQGKGQNSISRYEQTEVITDMPTSTLGSSITLNTNGGKEGNTSVALSSQHLEHLEVLPERHIADIETIHKSGLPHMGCWVHIISPDGDILMSERSSQSHICPKTLSSMGEHMKINETADACALRCVREEGGFDSKWLPEDYGLVLESTRSFWFNRTYPADLTKDNIARTDLQYTYEYRLVADKHSDIDESASFFKAKSFTLLEELDSFVFMSPKEIVSTPVDRFCGAKFLDLLKKVLREYNSR</sequence>
<dbReference type="InterPro" id="IPR015797">
    <property type="entry name" value="NUDIX_hydrolase-like_dom_sf"/>
</dbReference>
<evidence type="ECO:0000256" key="1">
    <source>
        <dbReference type="SAM" id="SignalP"/>
    </source>
</evidence>
<proteinExistence type="predicted"/>
<dbReference type="Gene3D" id="3.90.79.10">
    <property type="entry name" value="Nucleoside Triphosphate Pyrophosphohydrolase"/>
    <property type="match status" value="1"/>
</dbReference>
<feature type="signal peptide" evidence="1">
    <location>
        <begin position="1"/>
        <end position="28"/>
    </location>
</feature>
<dbReference type="SUPFAM" id="SSF55811">
    <property type="entry name" value="Nudix"/>
    <property type="match status" value="1"/>
</dbReference>
<feature type="domain" description="Nudix hydrolase" evidence="2">
    <location>
        <begin position="112"/>
        <end position="273"/>
    </location>
</feature>
<keyword evidence="1" id="KW-0732">Signal</keyword>
<dbReference type="GeneID" id="25906597"/>
<dbReference type="PROSITE" id="PS51462">
    <property type="entry name" value="NUDIX"/>
    <property type="match status" value="1"/>
</dbReference>
<dbReference type="Proteomes" id="UP000054560">
    <property type="component" value="Unassembled WGS sequence"/>
</dbReference>
<accession>A0A0L0FXQ7</accession>
<organism evidence="3 4">
    <name type="scientific">Sphaeroforma arctica JP610</name>
    <dbReference type="NCBI Taxonomy" id="667725"/>
    <lineage>
        <taxon>Eukaryota</taxon>
        <taxon>Ichthyosporea</taxon>
        <taxon>Ichthyophonida</taxon>
        <taxon>Sphaeroforma</taxon>
    </lineage>
</organism>
<evidence type="ECO:0000313" key="4">
    <source>
        <dbReference type="Proteomes" id="UP000054560"/>
    </source>
</evidence>
<evidence type="ECO:0000313" key="3">
    <source>
        <dbReference type="EMBL" id="KNC81592.1"/>
    </source>
</evidence>
<evidence type="ECO:0000259" key="2">
    <source>
        <dbReference type="PROSITE" id="PS51462"/>
    </source>
</evidence>
<dbReference type="AlphaFoldDB" id="A0A0L0FXQ7"/>
<feature type="chain" id="PRO_5005538882" description="Nudix hydrolase domain-containing protein" evidence="1">
    <location>
        <begin position="29"/>
        <end position="282"/>
    </location>
</feature>
<name>A0A0L0FXQ7_9EUKA</name>
<keyword evidence="4" id="KW-1185">Reference proteome</keyword>
<dbReference type="EMBL" id="KQ242017">
    <property type="protein sequence ID" value="KNC81592.1"/>
    <property type="molecule type" value="Genomic_DNA"/>
</dbReference>
<gene>
    <name evidence="3" type="ORF">SARC_06093</name>
</gene>
<protein>
    <recommendedName>
        <fullName evidence="2">Nudix hydrolase domain-containing protein</fullName>
    </recommendedName>
</protein>
<reference evidence="3 4" key="1">
    <citation type="submission" date="2011-02" db="EMBL/GenBank/DDBJ databases">
        <title>The Genome Sequence of Sphaeroforma arctica JP610.</title>
        <authorList>
            <consortium name="The Broad Institute Genome Sequencing Platform"/>
            <person name="Russ C."/>
            <person name="Cuomo C."/>
            <person name="Young S.K."/>
            <person name="Zeng Q."/>
            <person name="Gargeya S."/>
            <person name="Alvarado L."/>
            <person name="Berlin A."/>
            <person name="Chapman S.B."/>
            <person name="Chen Z."/>
            <person name="Freedman E."/>
            <person name="Gellesch M."/>
            <person name="Goldberg J."/>
            <person name="Griggs A."/>
            <person name="Gujja S."/>
            <person name="Heilman E."/>
            <person name="Heiman D."/>
            <person name="Howarth C."/>
            <person name="Mehta T."/>
            <person name="Neiman D."/>
            <person name="Pearson M."/>
            <person name="Roberts A."/>
            <person name="Saif S."/>
            <person name="Shea T."/>
            <person name="Shenoy N."/>
            <person name="Sisk P."/>
            <person name="Stolte C."/>
            <person name="Sykes S."/>
            <person name="White J."/>
            <person name="Yandava C."/>
            <person name="Burger G."/>
            <person name="Gray M.W."/>
            <person name="Holland P.W.H."/>
            <person name="King N."/>
            <person name="Lang F.B.F."/>
            <person name="Roger A.J."/>
            <person name="Ruiz-Trillo I."/>
            <person name="Haas B."/>
            <person name="Nusbaum C."/>
            <person name="Birren B."/>
        </authorList>
    </citation>
    <scope>NUCLEOTIDE SEQUENCE [LARGE SCALE GENOMIC DNA]</scope>
    <source>
        <strain evidence="3 4">JP610</strain>
    </source>
</reference>
<dbReference type="RefSeq" id="XP_014155494.1">
    <property type="nucleotide sequence ID" value="XM_014300019.1"/>
</dbReference>